<reference evidence="1" key="2">
    <citation type="submission" date="2016-06" db="EMBL/GenBank/DDBJ databases">
        <title>The genome of a short-lived fish provides insights into sex chromosome evolution and the genetic control of aging.</title>
        <authorList>
            <person name="Reichwald K."/>
            <person name="Felder M."/>
            <person name="Petzold A."/>
            <person name="Koch P."/>
            <person name="Groth M."/>
            <person name="Platzer M."/>
        </authorList>
    </citation>
    <scope>NUCLEOTIDE SEQUENCE</scope>
    <source>
        <tissue evidence="1">Brain</tissue>
    </source>
</reference>
<gene>
    <name evidence="1" type="primary">Nfu_g_1_017441</name>
</gene>
<organism evidence="1">
    <name type="scientific">Nothobranchius korthausae</name>
    <dbReference type="NCBI Taxonomy" id="1143690"/>
    <lineage>
        <taxon>Eukaryota</taxon>
        <taxon>Metazoa</taxon>
        <taxon>Chordata</taxon>
        <taxon>Craniata</taxon>
        <taxon>Vertebrata</taxon>
        <taxon>Euteleostomi</taxon>
        <taxon>Actinopterygii</taxon>
        <taxon>Neopterygii</taxon>
        <taxon>Teleostei</taxon>
        <taxon>Neoteleostei</taxon>
        <taxon>Acanthomorphata</taxon>
        <taxon>Ovalentaria</taxon>
        <taxon>Atherinomorphae</taxon>
        <taxon>Cyprinodontiformes</taxon>
        <taxon>Nothobranchiidae</taxon>
        <taxon>Nothobranchius</taxon>
    </lineage>
</organism>
<evidence type="ECO:0000313" key="1">
    <source>
        <dbReference type="EMBL" id="SBQ71340.1"/>
    </source>
</evidence>
<accession>A0A1A8GHT3</accession>
<sequence length="74" mass="7952">TAPGQQSRPAGPVHLISWPFKSSQLELIGERNCLWVAAAAGVLFSCGFLAPSKPFAVLLTSRERVGWILVFGTI</sequence>
<dbReference type="EMBL" id="HAEC01003263">
    <property type="protein sequence ID" value="SBQ71340.1"/>
    <property type="molecule type" value="Transcribed_RNA"/>
</dbReference>
<feature type="non-terminal residue" evidence="1">
    <location>
        <position position="1"/>
    </location>
</feature>
<dbReference type="AlphaFoldDB" id="A0A1A8GHT3"/>
<proteinExistence type="predicted"/>
<name>A0A1A8GHT3_9TELE</name>
<protein>
    <submittedName>
        <fullName evidence="1">Uncharacterized protein</fullName>
    </submittedName>
</protein>
<reference evidence="1" key="1">
    <citation type="submission" date="2016-05" db="EMBL/GenBank/DDBJ databases">
        <authorList>
            <person name="Lavstsen T."/>
            <person name="Jespersen J.S."/>
        </authorList>
    </citation>
    <scope>NUCLEOTIDE SEQUENCE</scope>
    <source>
        <tissue evidence="1">Brain</tissue>
    </source>
</reference>